<protein>
    <submittedName>
        <fullName evidence="4">FAD-dependent oxidoreductase</fullName>
    </submittedName>
</protein>
<dbReference type="GO" id="GO:0008718">
    <property type="term" value="F:D-amino-acid dehydrogenase activity"/>
    <property type="evidence" value="ECO:0007669"/>
    <property type="project" value="TreeGrafter"/>
</dbReference>
<dbReference type="Gene3D" id="3.30.9.10">
    <property type="entry name" value="D-Amino Acid Oxidase, subunit A, domain 2"/>
    <property type="match status" value="1"/>
</dbReference>
<feature type="domain" description="FAD dependent oxidoreductase" evidence="3">
    <location>
        <begin position="2"/>
        <end position="398"/>
    </location>
</feature>
<dbReference type="KEGG" id="cpis:HS961_16460"/>
<dbReference type="Gene3D" id="3.50.50.60">
    <property type="entry name" value="FAD/NAD(P)-binding domain"/>
    <property type="match status" value="2"/>
</dbReference>
<gene>
    <name evidence="4" type="ORF">HS961_16460</name>
</gene>
<dbReference type="Pfam" id="PF01266">
    <property type="entry name" value="DAO"/>
    <property type="match status" value="1"/>
</dbReference>
<dbReference type="SUPFAM" id="SSF51905">
    <property type="entry name" value="FAD/NAD(P)-binding domain"/>
    <property type="match status" value="1"/>
</dbReference>
<dbReference type="RefSeq" id="WP_182323824.1">
    <property type="nucleotide sequence ID" value="NZ_CP058554.1"/>
</dbReference>
<dbReference type="AlphaFoldDB" id="A0A7G5EJX4"/>
<evidence type="ECO:0000313" key="5">
    <source>
        <dbReference type="Proteomes" id="UP000515240"/>
    </source>
</evidence>
<evidence type="ECO:0000313" key="4">
    <source>
        <dbReference type="EMBL" id="QMV74299.1"/>
    </source>
</evidence>
<dbReference type="PANTHER" id="PTHR13847:SF280">
    <property type="entry name" value="D-AMINO ACID DEHYDROGENASE"/>
    <property type="match status" value="1"/>
</dbReference>
<evidence type="ECO:0000256" key="2">
    <source>
        <dbReference type="ARBA" id="ARBA00023002"/>
    </source>
</evidence>
<dbReference type="EMBL" id="CP058554">
    <property type="protein sequence ID" value="QMV74299.1"/>
    <property type="molecule type" value="Genomic_DNA"/>
</dbReference>
<reference evidence="4 5" key="1">
    <citation type="journal article" date="2020" name="G3 (Bethesda)">
        <title>CeMbio - The Caenorhabditis elegans Microbiome Resource.</title>
        <authorList>
            <person name="Dirksen P."/>
            <person name="Assie A."/>
            <person name="Zimmermann J."/>
            <person name="Zhang F."/>
            <person name="Tietje A.M."/>
            <person name="Marsh S.A."/>
            <person name="Felix M.A."/>
            <person name="Shapira M."/>
            <person name="Kaleta C."/>
            <person name="Schulenburg H."/>
            <person name="Samuel B."/>
        </authorList>
    </citation>
    <scope>NUCLEOTIDE SEQUENCE [LARGE SCALE GENOMIC DNA]</scope>
    <source>
        <strain evidence="4 5">BIGb0172</strain>
    </source>
</reference>
<dbReference type="GO" id="GO:0055130">
    <property type="term" value="P:D-alanine catabolic process"/>
    <property type="evidence" value="ECO:0007669"/>
    <property type="project" value="TreeGrafter"/>
</dbReference>
<sequence>MKIAIVGAGIAGIATAFELMEAGNEVSVFEQHRAAGEEASFAPSGLMWPCAINPWGATAFHQALQLGLTRPAFSELQVQGSMLSAPRRWARRQQAFAKKQRDREFLPDLQALELLAMQRMQHVQEMLDISAQFSQGLLLPLRKEPGAAALYELTRRLSAAHIDYRRCNEEETRSIEPGLATDIQLAGAIHLPEAWSGNGRLFSQGLLQALQTHGLQVHTQHAVSGINSTASGASLQLPSGEQHFDAVVLCAGADTNRLLRPHHVQLPSAPIYSYSASIQISEESLAPRHAVIDLENNMILTRQGSRLRISGGAELGYPDSPERTEDARHALVSVLLEWFPGCIQPSQSILQMWRGARLTMADGLPVVGASGIPHIWLNTAHGGMGWGLSMGCAHHVRQRLMGQSSSVEPEALELQRLR</sequence>
<dbReference type="GO" id="GO:0005886">
    <property type="term" value="C:plasma membrane"/>
    <property type="evidence" value="ECO:0007669"/>
    <property type="project" value="TreeGrafter"/>
</dbReference>
<keyword evidence="5" id="KW-1185">Reference proteome</keyword>
<dbReference type="InterPro" id="IPR036188">
    <property type="entry name" value="FAD/NAD-bd_sf"/>
</dbReference>
<accession>A0A7G5EJX4</accession>
<evidence type="ECO:0000259" key="3">
    <source>
        <dbReference type="Pfam" id="PF01266"/>
    </source>
</evidence>
<evidence type="ECO:0000256" key="1">
    <source>
        <dbReference type="ARBA" id="ARBA00009410"/>
    </source>
</evidence>
<dbReference type="PANTHER" id="PTHR13847">
    <property type="entry name" value="SARCOSINE DEHYDROGENASE-RELATED"/>
    <property type="match status" value="1"/>
</dbReference>
<dbReference type="Proteomes" id="UP000515240">
    <property type="component" value="Chromosome"/>
</dbReference>
<dbReference type="InterPro" id="IPR006076">
    <property type="entry name" value="FAD-dep_OxRdtase"/>
</dbReference>
<dbReference type="GO" id="GO:0005737">
    <property type="term" value="C:cytoplasm"/>
    <property type="evidence" value="ECO:0007669"/>
    <property type="project" value="TreeGrafter"/>
</dbReference>
<organism evidence="4 5">
    <name type="scientific">Comamonas piscis</name>
    <dbReference type="NCBI Taxonomy" id="1562974"/>
    <lineage>
        <taxon>Bacteria</taxon>
        <taxon>Pseudomonadati</taxon>
        <taxon>Pseudomonadota</taxon>
        <taxon>Betaproteobacteria</taxon>
        <taxon>Burkholderiales</taxon>
        <taxon>Comamonadaceae</taxon>
        <taxon>Comamonas</taxon>
    </lineage>
</organism>
<keyword evidence="2" id="KW-0560">Oxidoreductase</keyword>
<name>A0A7G5EJX4_9BURK</name>
<proteinExistence type="inferred from homology"/>
<comment type="similarity">
    <text evidence="1">Belongs to the DadA oxidoreductase family.</text>
</comment>